<name>A0ABQ8SRX9_PERAM</name>
<comment type="caution">
    <text evidence="1">The sequence shown here is derived from an EMBL/GenBank/DDBJ whole genome shotgun (WGS) entry which is preliminary data.</text>
</comment>
<dbReference type="EMBL" id="JAJSOF020000021">
    <property type="protein sequence ID" value="KAJ4436945.1"/>
    <property type="molecule type" value="Genomic_DNA"/>
</dbReference>
<reference evidence="1 2" key="1">
    <citation type="journal article" date="2022" name="Allergy">
        <title>Genome assembly and annotation of Periplaneta americana reveal a comprehensive cockroach allergen profile.</title>
        <authorList>
            <person name="Wang L."/>
            <person name="Xiong Q."/>
            <person name="Saelim N."/>
            <person name="Wang L."/>
            <person name="Nong W."/>
            <person name="Wan A.T."/>
            <person name="Shi M."/>
            <person name="Liu X."/>
            <person name="Cao Q."/>
            <person name="Hui J.H.L."/>
            <person name="Sookrung N."/>
            <person name="Leung T.F."/>
            <person name="Tungtrongchitr A."/>
            <person name="Tsui S.K.W."/>
        </authorList>
    </citation>
    <scope>NUCLEOTIDE SEQUENCE [LARGE SCALE GENOMIC DNA]</scope>
    <source>
        <strain evidence="1">PWHHKU_190912</strain>
    </source>
</reference>
<dbReference type="Proteomes" id="UP001148838">
    <property type="component" value="Unassembled WGS sequence"/>
</dbReference>
<keyword evidence="2" id="KW-1185">Reference proteome</keyword>
<evidence type="ECO:0000313" key="2">
    <source>
        <dbReference type="Proteomes" id="UP001148838"/>
    </source>
</evidence>
<evidence type="ECO:0000313" key="1">
    <source>
        <dbReference type="EMBL" id="KAJ4436945.1"/>
    </source>
</evidence>
<accession>A0ABQ8SRX9</accession>
<gene>
    <name evidence="1" type="ORF">ANN_17077</name>
</gene>
<sequence length="211" mass="23362">MEISQNLASVAHATTCTAAMIAIEPSSSFVPISLQRDVIDVHRSDESIPDRKKTHTLRTLSSTNGASLRSKVPQEKGLSLSDSFDRYSSFVDYLIFALLLRKTSVKTQPGNQFKRESNPTRAQVQIGSYQSFGISVCRVQLMREFETHFSSTQRSTLLPLILPSDVAGLYLDASELVCMYLSLSFISCNIVVFAALRSSDEIKEELNANSV</sequence>
<proteinExistence type="predicted"/>
<protein>
    <submittedName>
        <fullName evidence="1">Uncharacterized protein</fullName>
    </submittedName>
</protein>
<organism evidence="1 2">
    <name type="scientific">Periplaneta americana</name>
    <name type="common">American cockroach</name>
    <name type="synonym">Blatta americana</name>
    <dbReference type="NCBI Taxonomy" id="6978"/>
    <lineage>
        <taxon>Eukaryota</taxon>
        <taxon>Metazoa</taxon>
        <taxon>Ecdysozoa</taxon>
        <taxon>Arthropoda</taxon>
        <taxon>Hexapoda</taxon>
        <taxon>Insecta</taxon>
        <taxon>Pterygota</taxon>
        <taxon>Neoptera</taxon>
        <taxon>Polyneoptera</taxon>
        <taxon>Dictyoptera</taxon>
        <taxon>Blattodea</taxon>
        <taxon>Blattoidea</taxon>
        <taxon>Blattidae</taxon>
        <taxon>Blattinae</taxon>
        <taxon>Periplaneta</taxon>
    </lineage>
</organism>